<feature type="transmembrane region" description="Helical" evidence="1">
    <location>
        <begin position="60"/>
        <end position="80"/>
    </location>
</feature>
<dbReference type="Proteomes" id="UP001432027">
    <property type="component" value="Unassembled WGS sequence"/>
</dbReference>
<feature type="transmembrane region" description="Helical" evidence="1">
    <location>
        <begin position="34"/>
        <end position="54"/>
    </location>
</feature>
<evidence type="ECO:0000313" key="3">
    <source>
        <dbReference type="Proteomes" id="UP001432027"/>
    </source>
</evidence>
<protein>
    <recommendedName>
        <fullName evidence="4">G protein-coupled receptor</fullName>
    </recommendedName>
</protein>
<keyword evidence="1" id="KW-1133">Transmembrane helix</keyword>
<feature type="transmembrane region" description="Helical" evidence="1">
    <location>
        <begin position="100"/>
        <end position="119"/>
    </location>
</feature>
<keyword evidence="1" id="KW-0812">Transmembrane</keyword>
<evidence type="ECO:0008006" key="4">
    <source>
        <dbReference type="Google" id="ProtNLM"/>
    </source>
</evidence>
<reference evidence="2" key="1">
    <citation type="submission" date="2023-10" db="EMBL/GenBank/DDBJ databases">
        <title>Genome assembly of Pristionchus species.</title>
        <authorList>
            <person name="Yoshida K."/>
            <person name="Sommer R.J."/>
        </authorList>
    </citation>
    <scope>NUCLEOTIDE SEQUENCE</scope>
    <source>
        <strain evidence="2">RS0144</strain>
    </source>
</reference>
<feature type="non-terminal residue" evidence="2">
    <location>
        <position position="1"/>
    </location>
</feature>
<keyword evidence="3" id="KW-1185">Reference proteome</keyword>
<keyword evidence="1" id="KW-0472">Membrane</keyword>
<dbReference type="AlphaFoldDB" id="A0AAV5U643"/>
<feature type="transmembrane region" description="Helical" evidence="1">
    <location>
        <begin position="6"/>
        <end position="22"/>
    </location>
</feature>
<dbReference type="EMBL" id="BTSX01000005">
    <property type="protein sequence ID" value="GMT01997.1"/>
    <property type="molecule type" value="Genomic_DNA"/>
</dbReference>
<gene>
    <name evidence="2" type="ORF">PENTCL1PPCAC_24171</name>
</gene>
<feature type="transmembrane region" description="Helical" evidence="1">
    <location>
        <begin position="139"/>
        <end position="156"/>
    </location>
</feature>
<evidence type="ECO:0000256" key="1">
    <source>
        <dbReference type="SAM" id="Phobius"/>
    </source>
</evidence>
<accession>A0AAV5U643</accession>
<name>A0AAV5U643_9BILA</name>
<proteinExistence type="predicted"/>
<sequence length="161" mass="18055">AWNELLVPAALTYLILLHFLIVPDHASRNCHSYLMYWTVDAVNAAGVVEIESIAVYFKTAAVAAFVFAGCFFDPDLTAALAARFRCIDHVCPGLTIRRRAILFVHFFIELLPLALGAVWLLMKLEIASNDTISTTMDRLVPAFCLAFFISHISEVIRRRPE</sequence>
<organism evidence="2 3">
    <name type="scientific">Pristionchus entomophagus</name>
    <dbReference type="NCBI Taxonomy" id="358040"/>
    <lineage>
        <taxon>Eukaryota</taxon>
        <taxon>Metazoa</taxon>
        <taxon>Ecdysozoa</taxon>
        <taxon>Nematoda</taxon>
        <taxon>Chromadorea</taxon>
        <taxon>Rhabditida</taxon>
        <taxon>Rhabditina</taxon>
        <taxon>Diplogasteromorpha</taxon>
        <taxon>Diplogasteroidea</taxon>
        <taxon>Neodiplogasteridae</taxon>
        <taxon>Pristionchus</taxon>
    </lineage>
</organism>
<evidence type="ECO:0000313" key="2">
    <source>
        <dbReference type="EMBL" id="GMT01997.1"/>
    </source>
</evidence>
<comment type="caution">
    <text evidence="2">The sequence shown here is derived from an EMBL/GenBank/DDBJ whole genome shotgun (WGS) entry which is preliminary data.</text>
</comment>